<evidence type="ECO:0000313" key="2">
    <source>
        <dbReference type="WBParaSite" id="PgE060_g001_t03"/>
    </source>
</evidence>
<dbReference type="WBParaSite" id="PgE060_g001_t03">
    <property type="protein sequence ID" value="PgE060_g001_t03"/>
    <property type="gene ID" value="PgE060_g001"/>
</dbReference>
<dbReference type="InterPro" id="IPR008042">
    <property type="entry name" value="Retrotrans_Pao"/>
</dbReference>
<keyword evidence="1" id="KW-1185">Reference proteome</keyword>
<dbReference type="PANTHER" id="PTHR47331">
    <property type="entry name" value="PHD-TYPE DOMAIN-CONTAINING PROTEIN"/>
    <property type="match status" value="1"/>
</dbReference>
<organism evidence="1 2">
    <name type="scientific">Parascaris univalens</name>
    <name type="common">Nematode worm</name>
    <dbReference type="NCBI Taxonomy" id="6257"/>
    <lineage>
        <taxon>Eukaryota</taxon>
        <taxon>Metazoa</taxon>
        <taxon>Ecdysozoa</taxon>
        <taxon>Nematoda</taxon>
        <taxon>Chromadorea</taxon>
        <taxon>Rhabditida</taxon>
        <taxon>Spirurina</taxon>
        <taxon>Ascaridomorpha</taxon>
        <taxon>Ascaridoidea</taxon>
        <taxon>Ascarididae</taxon>
        <taxon>Parascaris</taxon>
    </lineage>
</organism>
<reference evidence="2" key="1">
    <citation type="submission" date="2022-11" db="UniProtKB">
        <authorList>
            <consortium name="WormBaseParasite"/>
        </authorList>
    </citation>
    <scope>IDENTIFICATION</scope>
</reference>
<dbReference type="SUPFAM" id="SSF56672">
    <property type="entry name" value="DNA/RNA polymerases"/>
    <property type="match status" value="1"/>
</dbReference>
<accession>A0A915A134</accession>
<dbReference type="AlphaFoldDB" id="A0A915A134"/>
<dbReference type="Pfam" id="PF05380">
    <property type="entry name" value="Peptidase_A17"/>
    <property type="match status" value="1"/>
</dbReference>
<protein>
    <submittedName>
        <fullName evidence="2">Reverse transcriptase domain-containing protein</fullName>
    </submittedName>
</protein>
<proteinExistence type="predicted"/>
<sequence length="262" mass="29753">MSYQAVVRPGKGTTKVRIVYDASPKTRKEGHSLNDVLLRGPLLQTNLYGVLLRVRLAPILITADLEKACLQIGLHDDQRDAVRFIWVKDVTAPVSSSNLRVLRFTRVPSGVISSPFLLNATIQYHLERKTTEFREEMQDDIYVDNVFLTAHEIPAAIEKGQGAKSVFKEADMNLREFRSNSREVLSALNEDSDSVQQCATLLGIVWGLQEDTMIFNTKKCDKWPATKRQFLAFTAEFYDPLGLFTPATLPLKLFLQHLWKKE</sequence>
<dbReference type="Proteomes" id="UP000887569">
    <property type="component" value="Unplaced"/>
</dbReference>
<evidence type="ECO:0000313" key="1">
    <source>
        <dbReference type="Proteomes" id="UP000887569"/>
    </source>
</evidence>
<dbReference type="InterPro" id="IPR043502">
    <property type="entry name" value="DNA/RNA_pol_sf"/>
</dbReference>
<name>A0A915A134_PARUN</name>